<dbReference type="InterPro" id="IPR013216">
    <property type="entry name" value="Methyltransf_11"/>
</dbReference>
<dbReference type="OrthoDB" id="542383at2759"/>
<evidence type="ECO:0000313" key="4">
    <source>
        <dbReference type="Proteomes" id="UP000075714"/>
    </source>
</evidence>
<dbReference type="PANTHER" id="PTHR43036">
    <property type="entry name" value="OSJNBB0011N17.9 PROTEIN"/>
    <property type="match status" value="1"/>
</dbReference>
<feature type="region of interest" description="Disordered" evidence="1">
    <location>
        <begin position="1"/>
        <end position="25"/>
    </location>
</feature>
<dbReference type="AlphaFoldDB" id="A0A150GDZ0"/>
<evidence type="ECO:0000313" key="3">
    <source>
        <dbReference type="EMBL" id="KXZ48071.1"/>
    </source>
</evidence>
<dbReference type="PANTHER" id="PTHR43036:SF2">
    <property type="entry name" value="OS04G0481300 PROTEIN"/>
    <property type="match status" value="1"/>
</dbReference>
<feature type="domain" description="Methyltransferase type 11" evidence="2">
    <location>
        <begin position="134"/>
        <end position="205"/>
    </location>
</feature>
<reference evidence="4" key="1">
    <citation type="journal article" date="2016" name="Nat. Commun.">
        <title>The Gonium pectorale genome demonstrates co-option of cell cycle regulation during the evolution of multicellularity.</title>
        <authorList>
            <person name="Hanschen E.R."/>
            <person name="Marriage T.N."/>
            <person name="Ferris P.J."/>
            <person name="Hamaji T."/>
            <person name="Toyoda A."/>
            <person name="Fujiyama A."/>
            <person name="Neme R."/>
            <person name="Noguchi H."/>
            <person name="Minakuchi Y."/>
            <person name="Suzuki M."/>
            <person name="Kawai-Toyooka H."/>
            <person name="Smith D.R."/>
            <person name="Sparks H."/>
            <person name="Anderson J."/>
            <person name="Bakaric R."/>
            <person name="Luria V."/>
            <person name="Karger A."/>
            <person name="Kirschner M.W."/>
            <person name="Durand P.M."/>
            <person name="Michod R.E."/>
            <person name="Nozaki H."/>
            <person name="Olson B.J."/>
        </authorList>
    </citation>
    <scope>NUCLEOTIDE SEQUENCE [LARGE SCALE GENOMIC DNA]</scope>
    <source>
        <strain evidence="4">NIES-2863</strain>
    </source>
</reference>
<dbReference type="Pfam" id="PF08241">
    <property type="entry name" value="Methyltransf_11"/>
    <property type="match status" value="1"/>
</dbReference>
<dbReference type="Gene3D" id="3.40.50.150">
    <property type="entry name" value="Vaccinia Virus protein VP39"/>
    <property type="match status" value="1"/>
</dbReference>
<accession>A0A150GDZ0</accession>
<sequence length="379" mass="39798">MKVLHLSSRTRLGPGQWPPRPRVPSRPLRAFDITRNLPTEHGARQQALDLGLDPLAVDTPVYSAAERQVLDGRPAEEFFAAARIGVAHTDTAFTQRLTALYRGVLAPLSGPAASVLDLCSGSDSHLPTDVPIGQVVAHGVNEEELAANGAASSRFVQDLNARPSLPLASASLDAVLCCNGIQYLTKPEWVIAEVARVLRPGGAAVVAFSGNCWAERAAAGWLGRDAAGRLQLVARLLQGAGLHVLHTHSVEPDQPGGDPFLAVVAHKPPVPGAASAAGGAAGRDEALLLLASTDLDPVATARAYVGPALQELDLNVTRVTPLTLERWRDSYAALVEDAVELGVPRSAIPALPADANPDQIRAARDHLTAMMESFLSAGL</sequence>
<protein>
    <recommendedName>
        <fullName evidence="2">Methyltransferase type 11 domain-containing protein</fullName>
    </recommendedName>
</protein>
<dbReference type="STRING" id="33097.A0A150GDZ0"/>
<organism evidence="3 4">
    <name type="scientific">Gonium pectorale</name>
    <name type="common">Green alga</name>
    <dbReference type="NCBI Taxonomy" id="33097"/>
    <lineage>
        <taxon>Eukaryota</taxon>
        <taxon>Viridiplantae</taxon>
        <taxon>Chlorophyta</taxon>
        <taxon>core chlorophytes</taxon>
        <taxon>Chlorophyceae</taxon>
        <taxon>CS clade</taxon>
        <taxon>Chlamydomonadales</taxon>
        <taxon>Volvocaceae</taxon>
        <taxon>Gonium</taxon>
    </lineage>
</organism>
<gene>
    <name evidence="3" type="ORF">GPECTOR_30g166</name>
</gene>
<evidence type="ECO:0000256" key="1">
    <source>
        <dbReference type="SAM" id="MobiDB-lite"/>
    </source>
</evidence>
<dbReference type="Proteomes" id="UP000075714">
    <property type="component" value="Unassembled WGS sequence"/>
</dbReference>
<dbReference type="EMBL" id="LSYV01000031">
    <property type="protein sequence ID" value="KXZ48071.1"/>
    <property type="molecule type" value="Genomic_DNA"/>
</dbReference>
<dbReference type="SUPFAM" id="SSF53335">
    <property type="entry name" value="S-adenosyl-L-methionine-dependent methyltransferases"/>
    <property type="match status" value="1"/>
</dbReference>
<keyword evidence="4" id="KW-1185">Reference proteome</keyword>
<proteinExistence type="predicted"/>
<comment type="caution">
    <text evidence="3">The sequence shown here is derived from an EMBL/GenBank/DDBJ whole genome shotgun (WGS) entry which is preliminary data.</text>
</comment>
<name>A0A150GDZ0_GONPE</name>
<evidence type="ECO:0000259" key="2">
    <source>
        <dbReference type="Pfam" id="PF08241"/>
    </source>
</evidence>
<dbReference type="InterPro" id="IPR029063">
    <property type="entry name" value="SAM-dependent_MTases_sf"/>
</dbReference>
<dbReference type="GO" id="GO:0008757">
    <property type="term" value="F:S-adenosylmethionine-dependent methyltransferase activity"/>
    <property type="evidence" value="ECO:0007669"/>
    <property type="project" value="InterPro"/>
</dbReference>